<keyword evidence="3" id="KW-0808">Transferase</keyword>
<keyword evidence="3" id="KW-0963">Cytoplasm</keyword>
<comment type="function">
    <text evidence="3">Catalyzes the phosphorylation of the 3'-hydroxyl group of dephosphocoenzyme A to form coenzyme A.</text>
</comment>
<comment type="caution">
    <text evidence="5">The sequence shown here is derived from an EMBL/GenBank/DDBJ whole genome shotgun (WGS) entry which is preliminary data.</text>
</comment>
<evidence type="ECO:0000256" key="2">
    <source>
        <dbReference type="ARBA" id="ARBA00022840"/>
    </source>
</evidence>
<dbReference type="HAMAP" id="MF_00376">
    <property type="entry name" value="Dephospho_CoA_kinase"/>
    <property type="match status" value="1"/>
</dbReference>
<keyword evidence="6" id="KW-1185">Reference proteome</keyword>
<dbReference type="HOGENOM" id="CLU_057180_1_1_11"/>
<comment type="subcellular location">
    <subcellularLocation>
        <location evidence="3">Cytoplasm</location>
    </subcellularLocation>
</comment>
<dbReference type="EC" id="2.7.1.24" evidence="3 4"/>
<dbReference type="NCBIfam" id="TIGR00152">
    <property type="entry name" value="dephospho-CoA kinase"/>
    <property type="match status" value="1"/>
</dbReference>
<dbReference type="GO" id="GO:0015937">
    <property type="term" value="P:coenzyme A biosynthetic process"/>
    <property type="evidence" value="ECO:0007669"/>
    <property type="project" value="UniProtKB-UniRule"/>
</dbReference>
<dbReference type="GO" id="GO:0004140">
    <property type="term" value="F:dephospho-CoA kinase activity"/>
    <property type="evidence" value="ECO:0007669"/>
    <property type="project" value="UniProtKB-UniRule"/>
</dbReference>
<reference evidence="5 6" key="1">
    <citation type="submission" date="2013-04" db="EMBL/GenBank/DDBJ databases">
        <title>The Genome Sequence of Propionimicrobium lymphophilum ACS-093-V-SCH5.</title>
        <authorList>
            <consortium name="The Broad Institute Genomics Platform"/>
            <person name="Earl A."/>
            <person name="Ward D."/>
            <person name="Feldgarden M."/>
            <person name="Gevers D."/>
            <person name="Saerens B."/>
            <person name="Vaneechoutte M."/>
            <person name="Walker B."/>
            <person name="Young S."/>
            <person name="Zeng Q."/>
            <person name="Gargeya S."/>
            <person name="Fitzgerald M."/>
            <person name="Haas B."/>
            <person name="Abouelleil A."/>
            <person name="Allen A.W."/>
            <person name="Alvarado L."/>
            <person name="Arachchi H.M."/>
            <person name="Berlin A.M."/>
            <person name="Chapman S.B."/>
            <person name="Gainer-Dewar J."/>
            <person name="Goldberg J."/>
            <person name="Griggs A."/>
            <person name="Gujja S."/>
            <person name="Hansen M."/>
            <person name="Howarth C."/>
            <person name="Imamovic A."/>
            <person name="Ireland A."/>
            <person name="Larimer J."/>
            <person name="McCowan C."/>
            <person name="Murphy C."/>
            <person name="Pearson M."/>
            <person name="Poon T.W."/>
            <person name="Priest M."/>
            <person name="Roberts A."/>
            <person name="Saif S."/>
            <person name="Shea T."/>
            <person name="Sisk P."/>
            <person name="Sykes S."/>
            <person name="Wortman J."/>
            <person name="Nusbaum C."/>
            <person name="Birren B."/>
        </authorList>
    </citation>
    <scope>NUCLEOTIDE SEQUENCE [LARGE SCALE GENOMIC DNA]</scope>
    <source>
        <strain evidence="5 6">ACS-093-V-SCH5</strain>
    </source>
</reference>
<dbReference type="Pfam" id="PF01121">
    <property type="entry name" value="CoaE"/>
    <property type="match status" value="1"/>
</dbReference>
<keyword evidence="3 5" id="KW-0418">Kinase</keyword>
<evidence type="ECO:0000256" key="1">
    <source>
        <dbReference type="ARBA" id="ARBA00022741"/>
    </source>
</evidence>
<name>S2WHX3_9ACTN</name>
<dbReference type="STRING" id="883161.HMPREF9306_01775"/>
<dbReference type="AlphaFoldDB" id="S2WHX3"/>
<feature type="binding site" evidence="3">
    <location>
        <begin position="24"/>
        <end position="29"/>
    </location>
    <ligand>
        <name>ATP</name>
        <dbReference type="ChEBI" id="CHEBI:30616"/>
    </ligand>
</feature>
<gene>
    <name evidence="3" type="primary">coaE</name>
    <name evidence="5" type="ORF">HMPREF9306_01775</name>
</gene>
<comment type="pathway">
    <text evidence="3">Cofactor biosynthesis; coenzyme A biosynthesis; CoA from (R)-pantothenate: step 5/5.</text>
</comment>
<dbReference type="UniPathway" id="UPA00241">
    <property type="reaction ID" value="UER00356"/>
</dbReference>
<dbReference type="GO" id="GO:0005737">
    <property type="term" value="C:cytoplasm"/>
    <property type="evidence" value="ECO:0007669"/>
    <property type="project" value="UniProtKB-SubCell"/>
</dbReference>
<dbReference type="PATRIC" id="fig|883161.3.peg.1764"/>
<keyword evidence="1 3" id="KW-0547">Nucleotide-binding</keyword>
<keyword evidence="2 3" id="KW-0067">ATP-binding</keyword>
<sequence>MSEISESLRYGAHMLKVGLTGGIASGKTSVANQLRDLGATIIDSDVLAREVVEPGTDGFAEVVKRFGNRAIGPDGGLDRQWLGSVVFLDENARRDLNAIIHPRVRKAARLMEAQVPDDGVAVQVIPLLVETNQQDDFDCVVVVDVPEEVQIKRLVARNGFTRPQAESRIRSQASRQERLAVADFVIDNSSSFEHTRIQVEELWRRLVG</sequence>
<keyword evidence="3" id="KW-0173">Coenzyme A biosynthesis</keyword>
<dbReference type="PANTHER" id="PTHR10695">
    <property type="entry name" value="DEPHOSPHO-COA KINASE-RELATED"/>
    <property type="match status" value="1"/>
</dbReference>
<dbReference type="Gene3D" id="3.40.50.300">
    <property type="entry name" value="P-loop containing nucleotide triphosphate hydrolases"/>
    <property type="match status" value="1"/>
</dbReference>
<evidence type="ECO:0000256" key="4">
    <source>
        <dbReference type="NCBIfam" id="TIGR00152"/>
    </source>
</evidence>
<accession>S2WHX3</accession>
<comment type="catalytic activity">
    <reaction evidence="3">
        <text>3'-dephospho-CoA + ATP = ADP + CoA + H(+)</text>
        <dbReference type="Rhea" id="RHEA:18245"/>
        <dbReference type="ChEBI" id="CHEBI:15378"/>
        <dbReference type="ChEBI" id="CHEBI:30616"/>
        <dbReference type="ChEBI" id="CHEBI:57287"/>
        <dbReference type="ChEBI" id="CHEBI:57328"/>
        <dbReference type="ChEBI" id="CHEBI:456216"/>
        <dbReference type="EC" id="2.7.1.24"/>
    </reaction>
</comment>
<dbReference type="PANTHER" id="PTHR10695:SF46">
    <property type="entry name" value="BIFUNCTIONAL COENZYME A SYNTHASE-RELATED"/>
    <property type="match status" value="1"/>
</dbReference>
<dbReference type="SUPFAM" id="SSF52540">
    <property type="entry name" value="P-loop containing nucleoside triphosphate hydrolases"/>
    <property type="match status" value="1"/>
</dbReference>
<protein>
    <recommendedName>
        <fullName evidence="3 4">Dephospho-CoA kinase</fullName>
        <ecNumber evidence="3 4">2.7.1.24</ecNumber>
    </recommendedName>
    <alternativeName>
        <fullName evidence="3">Dephosphocoenzyme A kinase</fullName>
    </alternativeName>
</protein>
<dbReference type="PROSITE" id="PS51219">
    <property type="entry name" value="DPCK"/>
    <property type="match status" value="1"/>
</dbReference>
<dbReference type="InterPro" id="IPR001977">
    <property type="entry name" value="Depp_CoAkinase"/>
</dbReference>
<dbReference type="GO" id="GO:0005524">
    <property type="term" value="F:ATP binding"/>
    <property type="evidence" value="ECO:0007669"/>
    <property type="project" value="UniProtKB-UniRule"/>
</dbReference>
<organism evidence="5 6">
    <name type="scientific">Propionimicrobium lymphophilum ACS-093-V-SCH5</name>
    <dbReference type="NCBI Taxonomy" id="883161"/>
    <lineage>
        <taxon>Bacteria</taxon>
        <taxon>Bacillati</taxon>
        <taxon>Actinomycetota</taxon>
        <taxon>Actinomycetes</taxon>
        <taxon>Propionibacteriales</taxon>
        <taxon>Propionibacteriaceae</taxon>
        <taxon>Propionimicrobium</taxon>
    </lineage>
</organism>
<dbReference type="CDD" id="cd02022">
    <property type="entry name" value="DPCK"/>
    <property type="match status" value="1"/>
</dbReference>
<evidence type="ECO:0000313" key="6">
    <source>
        <dbReference type="Proteomes" id="UP000014417"/>
    </source>
</evidence>
<comment type="similarity">
    <text evidence="3">Belongs to the CoaE family.</text>
</comment>
<dbReference type="Proteomes" id="UP000014417">
    <property type="component" value="Unassembled WGS sequence"/>
</dbReference>
<proteinExistence type="inferred from homology"/>
<dbReference type="InterPro" id="IPR027417">
    <property type="entry name" value="P-loop_NTPase"/>
</dbReference>
<evidence type="ECO:0000313" key="5">
    <source>
        <dbReference type="EMBL" id="EPD32207.1"/>
    </source>
</evidence>
<dbReference type="NCBIfam" id="NF002879">
    <property type="entry name" value="PRK03333.1"/>
    <property type="match status" value="1"/>
</dbReference>
<dbReference type="EMBL" id="AGZR01000009">
    <property type="protein sequence ID" value="EPD32207.1"/>
    <property type="molecule type" value="Genomic_DNA"/>
</dbReference>
<evidence type="ECO:0000256" key="3">
    <source>
        <dbReference type="HAMAP-Rule" id="MF_00376"/>
    </source>
</evidence>